<proteinExistence type="inferred from homology"/>
<keyword evidence="13" id="KW-1185">Reference proteome</keyword>
<dbReference type="InterPro" id="IPR036621">
    <property type="entry name" value="Anticodon-bd_dom_sf"/>
</dbReference>
<accession>A0A119CYB0</accession>
<dbReference type="InterPro" id="IPR044140">
    <property type="entry name" value="ProRS_anticodon_short"/>
</dbReference>
<dbReference type="InterPro" id="IPR050062">
    <property type="entry name" value="Pro-tRNA_synthetase"/>
</dbReference>
<comment type="similarity">
    <text evidence="10">Belongs to the class-II aminoacyl-tRNA synthetase family. ProS type 1 subfamily.</text>
</comment>
<dbReference type="InterPro" id="IPR045864">
    <property type="entry name" value="aa-tRNA-synth_II/BPL/LPL"/>
</dbReference>
<evidence type="ECO:0000256" key="7">
    <source>
        <dbReference type="ARBA" id="ARBA00022917"/>
    </source>
</evidence>
<dbReference type="PANTHER" id="PTHR42753:SF2">
    <property type="entry name" value="PROLINE--TRNA LIGASE"/>
    <property type="match status" value="1"/>
</dbReference>
<dbReference type="Gene3D" id="3.30.930.10">
    <property type="entry name" value="Bira Bifunctional Protein, Domain 2"/>
    <property type="match status" value="2"/>
</dbReference>
<dbReference type="InterPro" id="IPR033730">
    <property type="entry name" value="ProRS_core_prok"/>
</dbReference>
<dbReference type="InterPro" id="IPR002314">
    <property type="entry name" value="aa-tRNA-synt_IIb"/>
</dbReference>
<dbReference type="Pfam" id="PF04073">
    <property type="entry name" value="tRNA_edit"/>
    <property type="match status" value="1"/>
</dbReference>
<dbReference type="GO" id="GO:0004827">
    <property type="term" value="F:proline-tRNA ligase activity"/>
    <property type="evidence" value="ECO:0007669"/>
    <property type="project" value="UniProtKB-UniRule"/>
</dbReference>
<dbReference type="CDD" id="cd00779">
    <property type="entry name" value="ProRS_core_prok"/>
    <property type="match status" value="1"/>
</dbReference>
<evidence type="ECO:0000256" key="9">
    <source>
        <dbReference type="ARBA" id="ARBA00047671"/>
    </source>
</evidence>
<feature type="domain" description="Aminoacyl-transfer RNA synthetases class-II family profile" evidence="11">
    <location>
        <begin position="33"/>
        <end position="471"/>
    </location>
</feature>
<dbReference type="InterPro" id="IPR036754">
    <property type="entry name" value="YbaK/aa-tRNA-synt-asso_dom_sf"/>
</dbReference>
<keyword evidence="7 10" id="KW-0648">Protein biosynthesis</keyword>
<evidence type="ECO:0000256" key="4">
    <source>
        <dbReference type="ARBA" id="ARBA00022598"/>
    </source>
</evidence>
<dbReference type="CDD" id="cd00861">
    <property type="entry name" value="ProRS_anticodon_short"/>
    <property type="match status" value="1"/>
</dbReference>
<dbReference type="HAMAP" id="MF_01569">
    <property type="entry name" value="Pro_tRNA_synth_type1"/>
    <property type="match status" value="1"/>
</dbReference>
<keyword evidence="5 10" id="KW-0547">Nucleotide-binding</keyword>
<dbReference type="PIRSF" id="PIRSF001535">
    <property type="entry name" value="ProRS_1"/>
    <property type="match status" value="1"/>
</dbReference>
<comment type="function">
    <text evidence="10">Catalyzes the attachment of proline to tRNA(Pro) in a two-step reaction: proline is first activated by ATP to form Pro-AMP and then transferred to the acceptor end of tRNA(Pro). As ProRS can inadvertently accommodate and process non-cognate amino acids such as alanine and cysteine, to avoid such errors it has two additional distinct editing activities against alanine. One activity is designated as 'pretransfer' editing and involves the tRNA(Pro)-independent hydrolysis of activated Ala-AMP. The other activity is designated 'posttransfer' editing and involves deacylation of mischarged Ala-tRNA(Pro). The misacylated Cys-tRNA(Pro) is not edited by ProRS.</text>
</comment>
<comment type="catalytic activity">
    <reaction evidence="9 10">
        <text>tRNA(Pro) + L-proline + ATP = L-prolyl-tRNA(Pro) + AMP + diphosphate</text>
        <dbReference type="Rhea" id="RHEA:14305"/>
        <dbReference type="Rhea" id="RHEA-COMP:9700"/>
        <dbReference type="Rhea" id="RHEA-COMP:9702"/>
        <dbReference type="ChEBI" id="CHEBI:30616"/>
        <dbReference type="ChEBI" id="CHEBI:33019"/>
        <dbReference type="ChEBI" id="CHEBI:60039"/>
        <dbReference type="ChEBI" id="CHEBI:78442"/>
        <dbReference type="ChEBI" id="CHEBI:78532"/>
        <dbReference type="ChEBI" id="CHEBI:456215"/>
        <dbReference type="EC" id="6.1.1.15"/>
    </reaction>
</comment>
<protein>
    <recommendedName>
        <fullName evidence="10">Proline--tRNA ligase</fullName>
        <ecNumber evidence="10">6.1.1.15</ecNumber>
    </recommendedName>
    <alternativeName>
        <fullName evidence="10">Prolyl-tRNA synthetase</fullName>
        <shortName evidence="10">ProRS</shortName>
    </alternativeName>
</protein>
<evidence type="ECO:0000256" key="6">
    <source>
        <dbReference type="ARBA" id="ARBA00022840"/>
    </source>
</evidence>
<dbReference type="InterPro" id="IPR006195">
    <property type="entry name" value="aa-tRNA-synth_II"/>
</dbReference>
<dbReference type="InterPro" id="IPR004154">
    <property type="entry name" value="Anticodon-bd"/>
</dbReference>
<dbReference type="NCBIfam" id="NF006625">
    <property type="entry name" value="PRK09194.1"/>
    <property type="match status" value="1"/>
</dbReference>
<reference evidence="12 13" key="1">
    <citation type="journal article" date="2015" name="Appl. Environ. Microbiol.">
        <title>Aerobic and Anaerobic Thiosulfate Oxidation by a Cold-Adapted, Subglacial Chemoautotroph.</title>
        <authorList>
            <person name="Harrold Z.R."/>
            <person name="Skidmore M.L."/>
            <person name="Hamilton T.L."/>
            <person name="Desch L."/>
            <person name="Amada K."/>
            <person name="van Gelder W."/>
            <person name="Glover K."/>
            <person name="Roden E.E."/>
            <person name="Boyd E.S."/>
        </authorList>
    </citation>
    <scope>NUCLEOTIDE SEQUENCE [LARGE SCALE GENOMIC DNA]</scope>
    <source>
        <strain evidence="12 13">RG</strain>
    </source>
</reference>
<dbReference type="FunFam" id="3.30.930.10:FF:000043">
    <property type="entry name" value="Proline--tRNA ligase"/>
    <property type="match status" value="1"/>
</dbReference>
<name>A0A119CYB0_THIDE</name>
<dbReference type="SUPFAM" id="SSF52954">
    <property type="entry name" value="Class II aaRS ABD-related"/>
    <property type="match status" value="1"/>
</dbReference>
<dbReference type="GO" id="GO:0005524">
    <property type="term" value="F:ATP binding"/>
    <property type="evidence" value="ECO:0007669"/>
    <property type="project" value="UniProtKB-UniRule"/>
</dbReference>
<evidence type="ECO:0000256" key="3">
    <source>
        <dbReference type="ARBA" id="ARBA00022490"/>
    </source>
</evidence>
<evidence type="ECO:0000313" key="13">
    <source>
        <dbReference type="Proteomes" id="UP000064243"/>
    </source>
</evidence>
<dbReference type="InterPro" id="IPR007214">
    <property type="entry name" value="YbaK/aa-tRNA-synth-assoc-dom"/>
</dbReference>
<dbReference type="PATRIC" id="fig|36861.3.peg.1941"/>
<dbReference type="SUPFAM" id="SSF55681">
    <property type="entry name" value="Class II aaRS and biotin synthetases"/>
    <property type="match status" value="1"/>
</dbReference>
<dbReference type="PROSITE" id="PS50862">
    <property type="entry name" value="AA_TRNA_LIGASE_II"/>
    <property type="match status" value="1"/>
</dbReference>
<dbReference type="NCBIfam" id="TIGR00409">
    <property type="entry name" value="proS_fam_II"/>
    <property type="match status" value="1"/>
</dbReference>
<evidence type="ECO:0000256" key="1">
    <source>
        <dbReference type="ARBA" id="ARBA00004496"/>
    </source>
</evidence>
<evidence type="ECO:0000313" key="12">
    <source>
        <dbReference type="EMBL" id="KVW99557.1"/>
    </source>
</evidence>
<evidence type="ECO:0000256" key="10">
    <source>
        <dbReference type="HAMAP-Rule" id="MF_01569"/>
    </source>
</evidence>
<keyword evidence="8 10" id="KW-0030">Aminoacyl-tRNA synthetase</keyword>
<dbReference type="GO" id="GO:0005829">
    <property type="term" value="C:cytosol"/>
    <property type="evidence" value="ECO:0007669"/>
    <property type="project" value="TreeGrafter"/>
</dbReference>
<dbReference type="Gene3D" id="3.90.960.10">
    <property type="entry name" value="YbaK/aminoacyl-tRNA synthetase-associated domain"/>
    <property type="match status" value="1"/>
</dbReference>
<dbReference type="SUPFAM" id="SSF55826">
    <property type="entry name" value="YbaK/ProRS associated domain"/>
    <property type="match status" value="1"/>
</dbReference>
<dbReference type="RefSeq" id="WP_059751091.1">
    <property type="nucleotide sequence ID" value="NZ_LDUG01000003.1"/>
</dbReference>
<keyword evidence="4 10" id="KW-0436">Ligase</keyword>
<comment type="subcellular location">
    <subcellularLocation>
        <location evidence="1 10">Cytoplasm</location>
    </subcellularLocation>
</comment>
<organism evidence="12 13">
    <name type="scientific">Thiobacillus denitrificans</name>
    <dbReference type="NCBI Taxonomy" id="36861"/>
    <lineage>
        <taxon>Bacteria</taxon>
        <taxon>Pseudomonadati</taxon>
        <taxon>Pseudomonadota</taxon>
        <taxon>Betaproteobacteria</taxon>
        <taxon>Nitrosomonadales</taxon>
        <taxon>Thiobacillaceae</taxon>
        <taxon>Thiobacillus</taxon>
    </lineage>
</organism>
<keyword evidence="3 10" id="KW-0963">Cytoplasm</keyword>
<gene>
    <name evidence="10" type="primary">proS</name>
    <name evidence="12" type="ORF">ABW22_01075</name>
</gene>
<dbReference type="PRINTS" id="PR01046">
    <property type="entry name" value="TRNASYNTHPRO"/>
</dbReference>
<dbReference type="Gene3D" id="3.40.50.800">
    <property type="entry name" value="Anticodon-binding domain"/>
    <property type="match status" value="1"/>
</dbReference>
<dbReference type="EC" id="6.1.1.15" evidence="10"/>
<evidence type="ECO:0000256" key="8">
    <source>
        <dbReference type="ARBA" id="ARBA00023146"/>
    </source>
</evidence>
<dbReference type="InterPro" id="IPR002316">
    <property type="entry name" value="Pro-tRNA-ligase_IIa"/>
</dbReference>
<dbReference type="OrthoDB" id="9809052at2"/>
<comment type="caution">
    <text evidence="12">The sequence shown here is derived from an EMBL/GenBank/DDBJ whole genome shotgun (WGS) entry which is preliminary data.</text>
</comment>
<comment type="domain">
    <text evidence="10">Consists of three domains: the N-terminal catalytic domain, the editing domain and the C-terminal anticodon-binding domain.</text>
</comment>
<comment type="subunit">
    <text evidence="2 10">Homodimer.</text>
</comment>
<evidence type="ECO:0000256" key="5">
    <source>
        <dbReference type="ARBA" id="ARBA00022741"/>
    </source>
</evidence>
<dbReference type="GO" id="GO:0002161">
    <property type="term" value="F:aminoacyl-tRNA deacylase activity"/>
    <property type="evidence" value="ECO:0007669"/>
    <property type="project" value="InterPro"/>
</dbReference>
<evidence type="ECO:0000256" key="2">
    <source>
        <dbReference type="ARBA" id="ARBA00011738"/>
    </source>
</evidence>
<dbReference type="CDD" id="cd04334">
    <property type="entry name" value="ProRS-INS"/>
    <property type="match status" value="1"/>
</dbReference>
<dbReference type="FunFam" id="3.30.930.10:FF:000097">
    <property type="entry name" value="Proline--tRNA ligase"/>
    <property type="match status" value="1"/>
</dbReference>
<sequence length="580" mass="63789">MRATRFFISTTKEAPSEAELVSHKLMLRAGLIKRLGSGLYTWMPLGLRVLRRVEAVVREEMNRAGAIELLMPAVQPAELWEETGRWAVFGPQMLKIKDRHQRDFCFGPTHEEVITDVARREIKSYRQLPVNFYQIQMKFRDEIRPRFGVMRAREFLMKDAYSFHASKASLAETYQIMYDAYTRVFSRLGLTFRAVAADTGAIGGSASHEFHVLADSGEDLIAYCPDSDYAANVELAEAVAPATQRTAPQETLREVETPKQTTCEDVAALLDIPLTRTVKLIAGMVKGSAGEQMVALLLRGDHMLNEVKLGKLEGFSDFRLANEAEIRAVFNCSPGFLGPVGLDLAKIRVIADHTVAAMSDFVCGANKPKYHLAGVNFGRDLQEPDVVADIRNVASGDPSPDGQGTLQLCRGIEVGHVFQLGSTYSQAMNATYLDEAGKSQAMEMGCYGIGVSRIVASAIEQHHDEKGIIWPATMAPFWLVIVAIGYGKSEMVRQAADTLYAELIAAGHDVLLDDRDERPGVMFADAELIGIPHRVTVGERGLKDGVIEYQPRRAAPGQSGEAQKITLADATEFLTGLLGH</sequence>
<dbReference type="Pfam" id="PF03129">
    <property type="entry name" value="HGTP_anticodon"/>
    <property type="match status" value="1"/>
</dbReference>
<dbReference type="Proteomes" id="UP000064243">
    <property type="component" value="Unassembled WGS sequence"/>
</dbReference>
<dbReference type="PANTHER" id="PTHR42753">
    <property type="entry name" value="MITOCHONDRIAL RIBOSOME PROTEIN L39/PROLYL-TRNA LIGASE FAMILY MEMBER"/>
    <property type="match status" value="1"/>
</dbReference>
<dbReference type="InterPro" id="IPR004500">
    <property type="entry name" value="Pro-tRNA-synth_IIa_bac-type"/>
</dbReference>
<dbReference type="Pfam" id="PF00587">
    <property type="entry name" value="tRNA-synt_2b"/>
    <property type="match status" value="1"/>
</dbReference>
<keyword evidence="6 10" id="KW-0067">ATP-binding</keyword>
<dbReference type="EMBL" id="LDUG01000003">
    <property type="protein sequence ID" value="KVW99557.1"/>
    <property type="molecule type" value="Genomic_DNA"/>
</dbReference>
<dbReference type="InterPro" id="IPR023717">
    <property type="entry name" value="Pro-tRNA-Synthase_IIa_type1"/>
</dbReference>
<dbReference type="GO" id="GO:0006433">
    <property type="term" value="P:prolyl-tRNA aminoacylation"/>
    <property type="evidence" value="ECO:0007669"/>
    <property type="project" value="UniProtKB-UniRule"/>
</dbReference>
<dbReference type="AlphaFoldDB" id="A0A119CYB0"/>
<evidence type="ECO:0000259" key="11">
    <source>
        <dbReference type="PROSITE" id="PS50862"/>
    </source>
</evidence>
<dbReference type="STRING" id="1123392.GCA_000376425_00097"/>